<sequence length="305" mass="34544">MQIEQLEYVIEVAKAGTISKASENLHVTQSAISQSLSLLEKELGVTLFHRSRTGTIPTVEGQKVIQKAYEIIKVIQELKDEMQTEIMAVKGELKLASIPTFMTFFLNPMAAFKADFPNVNIEIKEQETQEIIEAINQSTVDIGMIAYHVGLKNITDDLEFKPLIKGEMKVYVNKNSPLAIHDSVKPQTLINQTIVMYNGDYIKWFVNDFLNQFGPLNILFSSNNTDVIRKAIINNLAITFSPDWSTKNNELQANNKVKKLHIVNYDPVQMAFGLVHSKKRPLSASSKKFIKYVENAFQTKDLFTI</sequence>
<dbReference type="PRINTS" id="PR00039">
    <property type="entry name" value="HTHLYSR"/>
</dbReference>
<dbReference type="Proteomes" id="UP001589854">
    <property type="component" value="Unassembled WGS sequence"/>
</dbReference>
<evidence type="ECO:0000259" key="5">
    <source>
        <dbReference type="PROSITE" id="PS50931"/>
    </source>
</evidence>
<protein>
    <submittedName>
        <fullName evidence="6">LysR family transcriptional regulator</fullName>
    </submittedName>
</protein>
<evidence type="ECO:0000256" key="1">
    <source>
        <dbReference type="ARBA" id="ARBA00009437"/>
    </source>
</evidence>
<dbReference type="InterPro" id="IPR005119">
    <property type="entry name" value="LysR_subst-bd"/>
</dbReference>
<keyword evidence="3" id="KW-0238">DNA-binding</keyword>
<evidence type="ECO:0000256" key="2">
    <source>
        <dbReference type="ARBA" id="ARBA00023015"/>
    </source>
</evidence>
<gene>
    <name evidence="6" type="ORF">ACFFIX_18275</name>
</gene>
<dbReference type="SUPFAM" id="SSF53850">
    <property type="entry name" value="Periplasmic binding protein-like II"/>
    <property type="match status" value="1"/>
</dbReference>
<dbReference type="Pfam" id="PF03466">
    <property type="entry name" value="LysR_substrate"/>
    <property type="match status" value="1"/>
</dbReference>
<name>A0ABV6GJQ8_9BACI</name>
<proteinExistence type="inferred from homology"/>
<dbReference type="InterPro" id="IPR000847">
    <property type="entry name" value="LysR_HTH_N"/>
</dbReference>
<organism evidence="6 7">
    <name type="scientific">Metabacillus herbersteinensis</name>
    <dbReference type="NCBI Taxonomy" id="283816"/>
    <lineage>
        <taxon>Bacteria</taxon>
        <taxon>Bacillati</taxon>
        <taxon>Bacillota</taxon>
        <taxon>Bacilli</taxon>
        <taxon>Bacillales</taxon>
        <taxon>Bacillaceae</taxon>
        <taxon>Metabacillus</taxon>
    </lineage>
</organism>
<accession>A0ABV6GJQ8</accession>
<reference evidence="6 7" key="1">
    <citation type="submission" date="2024-09" db="EMBL/GenBank/DDBJ databases">
        <authorList>
            <person name="Sun Q."/>
            <person name="Mori K."/>
        </authorList>
    </citation>
    <scope>NUCLEOTIDE SEQUENCE [LARGE SCALE GENOMIC DNA]</scope>
    <source>
        <strain evidence="6 7">CCM 7228</strain>
    </source>
</reference>
<dbReference type="CDD" id="cd05466">
    <property type="entry name" value="PBP2_LTTR_substrate"/>
    <property type="match status" value="1"/>
</dbReference>
<dbReference type="Pfam" id="PF00126">
    <property type="entry name" value="HTH_1"/>
    <property type="match status" value="1"/>
</dbReference>
<dbReference type="PANTHER" id="PTHR30419">
    <property type="entry name" value="HTH-TYPE TRANSCRIPTIONAL REGULATOR YBHD"/>
    <property type="match status" value="1"/>
</dbReference>
<evidence type="ECO:0000256" key="4">
    <source>
        <dbReference type="ARBA" id="ARBA00023163"/>
    </source>
</evidence>
<keyword evidence="2" id="KW-0805">Transcription regulation</keyword>
<dbReference type="Gene3D" id="3.40.190.290">
    <property type="match status" value="1"/>
</dbReference>
<evidence type="ECO:0000313" key="7">
    <source>
        <dbReference type="Proteomes" id="UP001589854"/>
    </source>
</evidence>
<dbReference type="PROSITE" id="PS50931">
    <property type="entry name" value="HTH_LYSR"/>
    <property type="match status" value="1"/>
</dbReference>
<dbReference type="EMBL" id="JBHLVO010000019">
    <property type="protein sequence ID" value="MFC0273354.1"/>
    <property type="molecule type" value="Genomic_DNA"/>
</dbReference>
<comment type="caution">
    <text evidence="6">The sequence shown here is derived from an EMBL/GenBank/DDBJ whole genome shotgun (WGS) entry which is preliminary data.</text>
</comment>
<keyword evidence="7" id="KW-1185">Reference proteome</keyword>
<keyword evidence="4" id="KW-0804">Transcription</keyword>
<feature type="domain" description="HTH lysR-type" evidence="5">
    <location>
        <begin position="1"/>
        <end position="58"/>
    </location>
</feature>
<dbReference type="RefSeq" id="WP_378936564.1">
    <property type="nucleotide sequence ID" value="NZ_JBHLVO010000019.1"/>
</dbReference>
<dbReference type="PANTHER" id="PTHR30419:SF8">
    <property type="entry name" value="NITROGEN ASSIMILATION TRANSCRIPTIONAL ACTIVATOR-RELATED"/>
    <property type="match status" value="1"/>
</dbReference>
<comment type="similarity">
    <text evidence="1">Belongs to the LysR transcriptional regulatory family.</text>
</comment>
<dbReference type="InterPro" id="IPR036390">
    <property type="entry name" value="WH_DNA-bd_sf"/>
</dbReference>
<evidence type="ECO:0000256" key="3">
    <source>
        <dbReference type="ARBA" id="ARBA00023125"/>
    </source>
</evidence>
<dbReference type="Gene3D" id="1.10.10.10">
    <property type="entry name" value="Winged helix-like DNA-binding domain superfamily/Winged helix DNA-binding domain"/>
    <property type="match status" value="1"/>
</dbReference>
<evidence type="ECO:0000313" key="6">
    <source>
        <dbReference type="EMBL" id="MFC0273354.1"/>
    </source>
</evidence>
<dbReference type="InterPro" id="IPR050950">
    <property type="entry name" value="HTH-type_LysR_regulators"/>
</dbReference>
<dbReference type="SUPFAM" id="SSF46785">
    <property type="entry name" value="Winged helix' DNA-binding domain"/>
    <property type="match status" value="1"/>
</dbReference>
<dbReference type="InterPro" id="IPR036388">
    <property type="entry name" value="WH-like_DNA-bd_sf"/>
</dbReference>